<evidence type="ECO:0008006" key="3">
    <source>
        <dbReference type="Google" id="ProtNLM"/>
    </source>
</evidence>
<protein>
    <recommendedName>
        <fullName evidence="3">Reverse transcriptase</fullName>
    </recommendedName>
</protein>
<dbReference type="PANTHER" id="PTHR33116">
    <property type="entry name" value="REVERSE TRANSCRIPTASE ZINC-BINDING DOMAIN-CONTAINING PROTEIN-RELATED-RELATED"/>
    <property type="match status" value="1"/>
</dbReference>
<accession>A0A803PQU6</accession>
<dbReference type="EnsemblPlants" id="evm.model.05.536">
    <property type="protein sequence ID" value="cds.evm.model.05.536"/>
    <property type="gene ID" value="evm.TU.05.536"/>
</dbReference>
<keyword evidence="2" id="KW-1185">Reference proteome</keyword>
<name>A0A803PQU6_CANSA</name>
<dbReference type="PANTHER" id="PTHR33116:SF86">
    <property type="entry name" value="REVERSE TRANSCRIPTASE DOMAIN-CONTAINING PROTEIN"/>
    <property type="match status" value="1"/>
</dbReference>
<proteinExistence type="predicted"/>
<dbReference type="Gramene" id="evm.model.05.536">
    <property type="protein sequence ID" value="cds.evm.model.05.536"/>
    <property type="gene ID" value="evm.TU.05.536"/>
</dbReference>
<dbReference type="Proteomes" id="UP000596661">
    <property type="component" value="Chromosome 5"/>
</dbReference>
<evidence type="ECO:0000313" key="1">
    <source>
        <dbReference type="EnsemblPlants" id="cds.evm.model.05.536"/>
    </source>
</evidence>
<evidence type="ECO:0000313" key="2">
    <source>
        <dbReference type="Proteomes" id="UP000596661"/>
    </source>
</evidence>
<reference evidence="1" key="2">
    <citation type="submission" date="2021-03" db="UniProtKB">
        <authorList>
            <consortium name="EnsemblPlants"/>
        </authorList>
    </citation>
    <scope>IDENTIFICATION</scope>
</reference>
<sequence length="121" mass="13582">MKRGIKQALDLNPVVGNINYINYLGLPLFRSRRKDTDFIFIMDNLVSKLHGWKLKSLSKVGRATLIKSVGFSLPFYTMQTTKLSKKLAAKIDGMVRDFCGAMSRATVAFVLSLRSVMPPQV</sequence>
<dbReference type="EMBL" id="UZAU01000430">
    <property type="status" value="NOT_ANNOTATED_CDS"/>
    <property type="molecule type" value="Genomic_DNA"/>
</dbReference>
<dbReference type="OMA" id="CDAIDIR"/>
<dbReference type="AlphaFoldDB" id="A0A803PQU6"/>
<reference evidence="1" key="1">
    <citation type="submission" date="2018-11" db="EMBL/GenBank/DDBJ databases">
        <authorList>
            <person name="Grassa J C."/>
        </authorList>
    </citation>
    <scope>NUCLEOTIDE SEQUENCE [LARGE SCALE GENOMIC DNA]</scope>
</reference>
<organism evidence="1 2">
    <name type="scientific">Cannabis sativa</name>
    <name type="common">Hemp</name>
    <name type="synonym">Marijuana</name>
    <dbReference type="NCBI Taxonomy" id="3483"/>
    <lineage>
        <taxon>Eukaryota</taxon>
        <taxon>Viridiplantae</taxon>
        <taxon>Streptophyta</taxon>
        <taxon>Embryophyta</taxon>
        <taxon>Tracheophyta</taxon>
        <taxon>Spermatophyta</taxon>
        <taxon>Magnoliopsida</taxon>
        <taxon>eudicotyledons</taxon>
        <taxon>Gunneridae</taxon>
        <taxon>Pentapetalae</taxon>
        <taxon>rosids</taxon>
        <taxon>fabids</taxon>
        <taxon>Rosales</taxon>
        <taxon>Cannabaceae</taxon>
        <taxon>Cannabis</taxon>
    </lineage>
</organism>